<comment type="similarity">
    <text evidence="2">Belongs to the flavin-dependent halogenase family. Bacterial tryptophan halogenase subfamily.</text>
</comment>
<dbReference type="AlphaFoldDB" id="A0A1I2IGJ7"/>
<dbReference type="RefSeq" id="WP_177246556.1">
    <property type="nucleotide sequence ID" value="NZ_FONG01000013.1"/>
</dbReference>
<dbReference type="PANTHER" id="PTHR43747">
    <property type="entry name" value="FAD-BINDING PROTEIN"/>
    <property type="match status" value="1"/>
</dbReference>
<protein>
    <submittedName>
        <fullName evidence="3">FADH2 O2-dependent halogenase</fullName>
    </submittedName>
</protein>
<dbReference type="PANTHER" id="PTHR43747:SF5">
    <property type="entry name" value="FAD-BINDING DOMAIN-CONTAINING PROTEIN"/>
    <property type="match status" value="1"/>
</dbReference>
<dbReference type="GO" id="GO:0016491">
    <property type="term" value="F:oxidoreductase activity"/>
    <property type="evidence" value="ECO:0007669"/>
    <property type="project" value="UniProtKB-KW"/>
</dbReference>
<evidence type="ECO:0000313" key="3">
    <source>
        <dbReference type="EMBL" id="SFF41459.1"/>
    </source>
</evidence>
<proteinExistence type="inferred from homology"/>
<evidence type="ECO:0000256" key="2">
    <source>
        <dbReference type="ARBA" id="ARBA00038396"/>
    </source>
</evidence>
<keyword evidence="4" id="KW-1185">Reference proteome</keyword>
<accession>A0A1I2IGJ7</accession>
<reference evidence="3 4" key="1">
    <citation type="submission" date="2016-10" db="EMBL/GenBank/DDBJ databases">
        <authorList>
            <person name="de Groot N.N."/>
        </authorList>
    </citation>
    <scope>NUCLEOTIDE SEQUENCE [LARGE SCALE GENOMIC DNA]</scope>
    <source>
        <strain evidence="3 4">CGMCC 4.3510</strain>
    </source>
</reference>
<evidence type="ECO:0000313" key="4">
    <source>
        <dbReference type="Proteomes" id="UP000199323"/>
    </source>
</evidence>
<name>A0A1I2IGJ7_9ACTN</name>
<dbReference type="Gene3D" id="3.50.50.60">
    <property type="entry name" value="FAD/NAD(P)-binding domain"/>
    <property type="match status" value="1"/>
</dbReference>
<dbReference type="InterPro" id="IPR036188">
    <property type="entry name" value="FAD/NAD-bd_sf"/>
</dbReference>
<gene>
    <name evidence="3" type="ORF">SAMN05216251_113186</name>
</gene>
<dbReference type="SUPFAM" id="SSF51905">
    <property type="entry name" value="FAD/NAD(P)-binding domain"/>
    <property type="match status" value="1"/>
</dbReference>
<keyword evidence="1" id="KW-0560">Oxidoreductase</keyword>
<dbReference type="STRING" id="380248.SAMN05216251_113186"/>
<dbReference type="Proteomes" id="UP000199323">
    <property type="component" value="Unassembled WGS sequence"/>
</dbReference>
<evidence type="ECO:0000256" key="1">
    <source>
        <dbReference type="ARBA" id="ARBA00023002"/>
    </source>
</evidence>
<organism evidence="3 4">
    <name type="scientific">Actinacidiphila alni</name>
    <dbReference type="NCBI Taxonomy" id="380248"/>
    <lineage>
        <taxon>Bacteria</taxon>
        <taxon>Bacillati</taxon>
        <taxon>Actinomycetota</taxon>
        <taxon>Actinomycetes</taxon>
        <taxon>Kitasatosporales</taxon>
        <taxon>Streptomycetaceae</taxon>
        <taxon>Actinacidiphila</taxon>
    </lineage>
</organism>
<sequence>MTTDPDHIGDDQRDPDVTVLGTGITATSLAVILARHGLRVLLLGDRDRSASEPGEMTLPCTSFLYEVIAERYRAPEIGLLADAGRVGRELSFNCGVQRTLGFVHHQEGAGHRRADSLQFNIPSEHGESRFYRPDLDAWMLAAAVGRGARVRHRVRVDKAVAEDGSVRLTLADGEEIRTGFVVDTTGPDSAVARALGAERVSGGAGTRVIGAHVLGVRPYERVAPVLKGSHPWSQGTLHHVFDGGWIQIGHFRNYEGTPAGSALATVTLSLDAARFPRGADPEGPDGGGWQEILAHAARHPAVAAQLDAARPTFTWASEAGQWHASRTVGDRMLLLDQAALGGDPVLGRDLYTSAQLVYSAASDILAAARDDDWSAGRFRYLERLQHGMADRQDRLVEAALTASSDPLLWSATARVWLLGTMFDALSLKRSAKTMAAGAAEAALASLRGDPATGVCHETVPEYRDLLDFTLATCRETAAGRTQARQAADRIFVRLRTEPMVPPIYGFGDPRDKEYVLTTPQRLRTLLWARKEAPPAVLRLVKPYGARGGGRDLGHDD</sequence>
<dbReference type="InterPro" id="IPR050816">
    <property type="entry name" value="Flavin-dep_Halogenase_NPB"/>
</dbReference>
<dbReference type="EMBL" id="FONG01000013">
    <property type="protein sequence ID" value="SFF41459.1"/>
    <property type="molecule type" value="Genomic_DNA"/>
</dbReference>